<dbReference type="InterPro" id="IPR003018">
    <property type="entry name" value="GAF"/>
</dbReference>
<feature type="transmembrane region" description="Helical" evidence="12">
    <location>
        <begin position="85"/>
        <end position="105"/>
    </location>
</feature>
<sequence>MGVGMALTLGRAAWERAVLLAVSFEVLKVVSSHFVFPPLSSAILWLPAGLTLAFLMRSPTRMWPALLAAVFAAELGSVLSQGLPWGLAATWGLGNVLRTWLGAALMRRLLGGIVRFHRVRDVTGLLVLGAVVGALPSATLGALGATRWLGSASFASEWIVWWLSDALGTVLVAPLLLTWWPVARATSPPRRLVESVFMIAVVALVGVLVFSVEGTTGSAALSTTLPYAAFPLVIAAALRLGPRGAASASAVMSAVAVEYTRLDIGPFGALSVSASERVLSVQVFMSVLSLTALTVAAVVAERRRAEAAQRVLATVGGVLAESPEWSVTLPRVARLLVPELATGVAIWLQNTDGVVERVAAAGWTPAREVGLRGRFPPLPAQASEWTGPEGAGVLVPLRVRGQVVGALAVAMDLEGTGRRRREHVLADDVARRCAMALENARLLEEAREAVAVREDFIAVAAHELRTPLATLTLRVQGLMALLRGGTENGFLLERLEAIARQSRRLTRLVENVLDVGLFKAGGLELRREWVDLTALVDDVLERSMEEATRAGTPLRLTATAQRVRGWLDPGRVEQALSNLVSNAIKFGAGGEVDVALSQVGGRARLVVTDRGIGVPPEAVERIFGPFERAVSTQEYGGLGLGLYLTRRIAEAHGGSVQVSSTRGAGASFVLELPVEPSLPLLNEDPARQPRAGA</sequence>
<dbReference type="PANTHER" id="PTHR43711:SF1">
    <property type="entry name" value="HISTIDINE KINASE 1"/>
    <property type="match status" value="1"/>
</dbReference>
<keyword evidence="15" id="KW-1185">Reference proteome</keyword>
<dbReference type="SUPFAM" id="SSF55781">
    <property type="entry name" value="GAF domain-like"/>
    <property type="match status" value="1"/>
</dbReference>
<dbReference type="InterPro" id="IPR005467">
    <property type="entry name" value="His_kinase_dom"/>
</dbReference>
<feature type="transmembrane region" description="Helical" evidence="12">
    <location>
        <begin position="282"/>
        <end position="300"/>
    </location>
</feature>
<dbReference type="Gene3D" id="3.30.450.40">
    <property type="match status" value="1"/>
</dbReference>
<dbReference type="Proteomes" id="UP000315369">
    <property type="component" value="Unassembled WGS sequence"/>
</dbReference>
<keyword evidence="7 12" id="KW-0812">Transmembrane</keyword>
<dbReference type="Pfam" id="PF02518">
    <property type="entry name" value="HATPase_c"/>
    <property type="match status" value="1"/>
</dbReference>
<dbReference type="SMART" id="SM00065">
    <property type="entry name" value="GAF"/>
    <property type="match status" value="1"/>
</dbReference>
<keyword evidence="9 12" id="KW-1133">Transmembrane helix</keyword>
<feature type="domain" description="Histidine kinase" evidence="13">
    <location>
        <begin position="459"/>
        <end position="676"/>
    </location>
</feature>
<comment type="catalytic activity">
    <reaction evidence="1">
        <text>ATP + protein L-histidine = ADP + protein N-phospho-L-histidine.</text>
        <dbReference type="EC" id="2.7.13.3"/>
    </reaction>
</comment>
<dbReference type="EMBL" id="VIFM01000028">
    <property type="protein sequence ID" value="TQF16149.1"/>
    <property type="molecule type" value="Genomic_DNA"/>
</dbReference>
<dbReference type="SUPFAM" id="SSF47384">
    <property type="entry name" value="Homodimeric domain of signal transducing histidine kinase"/>
    <property type="match status" value="1"/>
</dbReference>
<proteinExistence type="predicted"/>
<feature type="transmembrane region" description="Helical" evidence="12">
    <location>
        <begin position="192"/>
        <end position="212"/>
    </location>
</feature>
<evidence type="ECO:0000256" key="1">
    <source>
        <dbReference type="ARBA" id="ARBA00000085"/>
    </source>
</evidence>
<evidence type="ECO:0000256" key="11">
    <source>
        <dbReference type="ARBA" id="ARBA00023136"/>
    </source>
</evidence>
<dbReference type="InterPro" id="IPR003661">
    <property type="entry name" value="HisK_dim/P_dom"/>
</dbReference>
<keyword evidence="10" id="KW-0902">Two-component regulatory system</keyword>
<dbReference type="AlphaFoldDB" id="A0A540X4K6"/>
<dbReference type="SMART" id="SM00388">
    <property type="entry name" value="HisKA"/>
    <property type="match status" value="1"/>
</dbReference>
<dbReference type="Pfam" id="PF05231">
    <property type="entry name" value="MASE1"/>
    <property type="match status" value="1"/>
</dbReference>
<evidence type="ECO:0000256" key="6">
    <source>
        <dbReference type="ARBA" id="ARBA00022679"/>
    </source>
</evidence>
<feature type="transmembrane region" description="Helical" evidence="12">
    <location>
        <begin position="218"/>
        <end position="238"/>
    </location>
</feature>
<evidence type="ECO:0000256" key="4">
    <source>
        <dbReference type="ARBA" id="ARBA00022475"/>
    </source>
</evidence>
<dbReference type="InterPro" id="IPR036097">
    <property type="entry name" value="HisK_dim/P_sf"/>
</dbReference>
<accession>A0A540X4K6</accession>
<evidence type="ECO:0000256" key="7">
    <source>
        <dbReference type="ARBA" id="ARBA00022692"/>
    </source>
</evidence>
<dbReference type="SMART" id="SM00387">
    <property type="entry name" value="HATPase_c"/>
    <property type="match status" value="1"/>
</dbReference>
<evidence type="ECO:0000256" key="8">
    <source>
        <dbReference type="ARBA" id="ARBA00022777"/>
    </source>
</evidence>
<organism evidence="14 15">
    <name type="scientific">Myxococcus llanfairpwllgwyngyllgogerychwyrndrobwllllantysiliogogogochensis</name>
    <dbReference type="NCBI Taxonomy" id="2590453"/>
    <lineage>
        <taxon>Bacteria</taxon>
        <taxon>Pseudomonadati</taxon>
        <taxon>Myxococcota</taxon>
        <taxon>Myxococcia</taxon>
        <taxon>Myxococcales</taxon>
        <taxon>Cystobacterineae</taxon>
        <taxon>Myxococcaceae</taxon>
        <taxon>Myxococcus</taxon>
    </lineage>
</organism>
<keyword evidence="6" id="KW-0808">Transferase</keyword>
<feature type="transmembrane region" description="Helical" evidence="12">
    <location>
        <begin position="125"/>
        <end position="146"/>
    </location>
</feature>
<dbReference type="PANTHER" id="PTHR43711">
    <property type="entry name" value="TWO-COMPONENT HISTIDINE KINASE"/>
    <property type="match status" value="1"/>
</dbReference>
<evidence type="ECO:0000256" key="10">
    <source>
        <dbReference type="ARBA" id="ARBA00023012"/>
    </source>
</evidence>
<dbReference type="GO" id="GO:0000155">
    <property type="term" value="F:phosphorelay sensor kinase activity"/>
    <property type="evidence" value="ECO:0007669"/>
    <property type="project" value="InterPro"/>
</dbReference>
<name>A0A540X4K6_9BACT</name>
<keyword evidence="4" id="KW-1003">Cell membrane</keyword>
<dbReference type="Gene3D" id="1.10.287.130">
    <property type="match status" value="1"/>
</dbReference>
<dbReference type="PROSITE" id="PS50109">
    <property type="entry name" value="HIS_KIN"/>
    <property type="match status" value="1"/>
</dbReference>
<keyword evidence="11 12" id="KW-0472">Membrane</keyword>
<dbReference type="CDD" id="cd00075">
    <property type="entry name" value="HATPase"/>
    <property type="match status" value="1"/>
</dbReference>
<dbReference type="EC" id="2.7.13.3" evidence="3"/>
<keyword evidence="5" id="KW-0597">Phosphoprotein</keyword>
<dbReference type="InterPro" id="IPR036890">
    <property type="entry name" value="HATPase_C_sf"/>
</dbReference>
<dbReference type="InterPro" id="IPR004358">
    <property type="entry name" value="Sig_transdc_His_kin-like_C"/>
</dbReference>
<comment type="caution">
    <text evidence="14">The sequence shown here is derived from an EMBL/GenBank/DDBJ whole genome shotgun (WGS) entry which is preliminary data.</text>
</comment>
<dbReference type="InterPro" id="IPR003594">
    <property type="entry name" value="HATPase_dom"/>
</dbReference>
<evidence type="ECO:0000313" key="15">
    <source>
        <dbReference type="Proteomes" id="UP000315369"/>
    </source>
</evidence>
<dbReference type="Gene3D" id="3.30.565.10">
    <property type="entry name" value="Histidine kinase-like ATPase, C-terminal domain"/>
    <property type="match status" value="1"/>
</dbReference>
<gene>
    <name evidence="14" type="ORF">FJV41_09580</name>
</gene>
<evidence type="ECO:0000313" key="14">
    <source>
        <dbReference type="EMBL" id="TQF16149.1"/>
    </source>
</evidence>
<dbReference type="GO" id="GO:0005886">
    <property type="term" value="C:plasma membrane"/>
    <property type="evidence" value="ECO:0007669"/>
    <property type="project" value="UniProtKB-SubCell"/>
</dbReference>
<reference evidence="14 15" key="1">
    <citation type="submission" date="2019-06" db="EMBL/GenBank/DDBJ databases">
        <authorList>
            <person name="Livingstone P."/>
            <person name="Whitworth D."/>
        </authorList>
    </citation>
    <scope>NUCLEOTIDE SEQUENCE [LARGE SCALE GENOMIC DNA]</scope>
    <source>
        <strain evidence="14 15">AM401</strain>
    </source>
</reference>
<dbReference type="OrthoDB" id="5486029at2"/>
<evidence type="ECO:0000256" key="5">
    <source>
        <dbReference type="ARBA" id="ARBA00022553"/>
    </source>
</evidence>
<dbReference type="CDD" id="cd00082">
    <property type="entry name" value="HisKA"/>
    <property type="match status" value="1"/>
</dbReference>
<dbReference type="InterPro" id="IPR029016">
    <property type="entry name" value="GAF-like_dom_sf"/>
</dbReference>
<dbReference type="InterPro" id="IPR050736">
    <property type="entry name" value="Sensor_HK_Regulatory"/>
</dbReference>
<dbReference type="Pfam" id="PF00512">
    <property type="entry name" value="HisKA"/>
    <property type="match status" value="1"/>
</dbReference>
<evidence type="ECO:0000259" key="13">
    <source>
        <dbReference type="PROSITE" id="PS50109"/>
    </source>
</evidence>
<feature type="transmembrane region" description="Helical" evidence="12">
    <location>
        <begin position="62"/>
        <end position="79"/>
    </location>
</feature>
<evidence type="ECO:0000256" key="9">
    <source>
        <dbReference type="ARBA" id="ARBA00022989"/>
    </source>
</evidence>
<dbReference type="InterPro" id="IPR007895">
    <property type="entry name" value="MASE1"/>
</dbReference>
<evidence type="ECO:0000256" key="2">
    <source>
        <dbReference type="ARBA" id="ARBA00004651"/>
    </source>
</evidence>
<keyword evidence="8" id="KW-0418">Kinase</keyword>
<evidence type="ECO:0000256" key="12">
    <source>
        <dbReference type="SAM" id="Phobius"/>
    </source>
</evidence>
<evidence type="ECO:0000256" key="3">
    <source>
        <dbReference type="ARBA" id="ARBA00012438"/>
    </source>
</evidence>
<comment type="subcellular location">
    <subcellularLocation>
        <location evidence="2">Cell membrane</location>
        <topology evidence="2">Multi-pass membrane protein</topology>
    </subcellularLocation>
</comment>
<feature type="transmembrane region" description="Helical" evidence="12">
    <location>
        <begin position="34"/>
        <end position="55"/>
    </location>
</feature>
<dbReference type="SUPFAM" id="SSF55874">
    <property type="entry name" value="ATPase domain of HSP90 chaperone/DNA topoisomerase II/histidine kinase"/>
    <property type="match status" value="1"/>
</dbReference>
<dbReference type="PRINTS" id="PR00344">
    <property type="entry name" value="BCTRLSENSOR"/>
</dbReference>
<protein>
    <recommendedName>
        <fullName evidence="3">histidine kinase</fullName>
        <ecNumber evidence="3">2.7.13.3</ecNumber>
    </recommendedName>
</protein>
<feature type="transmembrane region" description="Helical" evidence="12">
    <location>
        <begin position="158"/>
        <end position="180"/>
    </location>
</feature>